<evidence type="ECO:0000313" key="2">
    <source>
        <dbReference type="Proteomes" id="UP000321223"/>
    </source>
</evidence>
<dbReference type="Proteomes" id="UP000321223">
    <property type="component" value="Unassembled WGS sequence"/>
</dbReference>
<proteinExistence type="predicted"/>
<comment type="caution">
    <text evidence="1">The sequence shown here is derived from an EMBL/GenBank/DDBJ whole genome shotgun (WGS) entry which is preliminary data.</text>
</comment>
<gene>
    <name evidence="1" type="ORF">MAE30S32_49110</name>
</gene>
<organism evidence="1 2">
    <name type="scientific">Microcystis aeruginosa 11-30S32</name>
    <dbReference type="NCBI Taxonomy" id="2358142"/>
    <lineage>
        <taxon>Bacteria</taxon>
        <taxon>Bacillati</taxon>
        <taxon>Cyanobacteriota</taxon>
        <taxon>Cyanophyceae</taxon>
        <taxon>Oscillatoriophycideae</taxon>
        <taxon>Chroococcales</taxon>
        <taxon>Microcystaceae</taxon>
        <taxon>Microcystis</taxon>
    </lineage>
</organism>
<dbReference type="AlphaFoldDB" id="A0A510PRD8"/>
<name>A0A510PRD8_MICAE</name>
<evidence type="ECO:0000313" key="1">
    <source>
        <dbReference type="EMBL" id="GCA96259.1"/>
    </source>
</evidence>
<protein>
    <submittedName>
        <fullName evidence="1">Peptidase</fullName>
    </submittedName>
</protein>
<accession>A0A510PRD8</accession>
<reference evidence="1 2" key="1">
    <citation type="journal article" date="2019" name="Appl. Environ. Microbiol.">
        <title>Co-occurrence of broad and narrow host-range viruses infecting the toxic bloom-forming cyanobacterium Microcystis aeruginosa.</title>
        <authorList>
            <person name="Morimoto D."/>
            <person name="Tominaga K."/>
            <person name="Nishimura Y."/>
            <person name="Yoshida N."/>
            <person name="Kimura S."/>
            <person name="Sako Y."/>
            <person name="Yoshida T."/>
        </authorList>
    </citation>
    <scope>NUCLEOTIDE SEQUENCE [LARGE SCALE GENOMIC DNA]</scope>
    <source>
        <strain evidence="1 2">11-30S32</strain>
    </source>
</reference>
<dbReference type="EMBL" id="BHVU01000706">
    <property type="protein sequence ID" value="GCA96259.1"/>
    <property type="molecule type" value="Genomic_DNA"/>
</dbReference>
<sequence length="31" mass="3757">MQGYFTMPYAYLLDDNLADDFWTIRQVENEP</sequence>
<dbReference type="Gene3D" id="3.90.70.10">
    <property type="entry name" value="Cysteine proteinases"/>
    <property type="match status" value="1"/>
</dbReference>